<dbReference type="InterPro" id="IPR046601">
    <property type="entry name" value="DUF6660"/>
</dbReference>
<keyword evidence="3" id="KW-1185">Reference proteome</keyword>
<gene>
    <name evidence="2" type="ORF">G9Q97_07570</name>
</gene>
<evidence type="ECO:0008006" key="4">
    <source>
        <dbReference type="Google" id="ProtNLM"/>
    </source>
</evidence>
<evidence type="ECO:0000256" key="1">
    <source>
        <dbReference type="SAM" id="MobiDB-lite"/>
    </source>
</evidence>
<evidence type="ECO:0000313" key="2">
    <source>
        <dbReference type="EMBL" id="NHE56671.1"/>
    </source>
</evidence>
<feature type="compositionally biased region" description="Low complexity" evidence="1">
    <location>
        <begin position="94"/>
        <end position="107"/>
    </location>
</feature>
<dbReference type="Proteomes" id="UP000649799">
    <property type="component" value="Unassembled WGS sequence"/>
</dbReference>
<comment type="caution">
    <text evidence="2">The sequence shown here is derived from an EMBL/GenBank/DDBJ whole genome shotgun (WGS) entry which is preliminary data.</text>
</comment>
<proteinExistence type="predicted"/>
<dbReference type="RefSeq" id="WP_222851937.1">
    <property type="nucleotide sequence ID" value="NZ_JAANYN010000002.1"/>
</dbReference>
<name>A0ABX0H8W9_9BACT</name>
<dbReference type="EMBL" id="JAANYN010000002">
    <property type="protein sequence ID" value="NHE56671.1"/>
    <property type="molecule type" value="Genomic_DNA"/>
</dbReference>
<sequence>MLFFINFAPVRRVLLAILSIYFLSLSFVPCADGVDCVELQVHQKMLTEYDHSAHERHAGQDLCAPFCACQCCHTSITISVIFVLSETPKMHTPLSSRYSELPSSSYPASLLDPPQV</sequence>
<organism evidence="2 3">
    <name type="scientific">Cyclobacterium plantarum</name>
    <dbReference type="NCBI Taxonomy" id="2716263"/>
    <lineage>
        <taxon>Bacteria</taxon>
        <taxon>Pseudomonadati</taxon>
        <taxon>Bacteroidota</taxon>
        <taxon>Cytophagia</taxon>
        <taxon>Cytophagales</taxon>
        <taxon>Cyclobacteriaceae</taxon>
        <taxon>Cyclobacterium</taxon>
    </lineage>
</organism>
<feature type="region of interest" description="Disordered" evidence="1">
    <location>
        <begin position="94"/>
        <end position="116"/>
    </location>
</feature>
<protein>
    <recommendedName>
        <fullName evidence="4">Secreted protein</fullName>
    </recommendedName>
</protein>
<reference evidence="2 3" key="1">
    <citation type="submission" date="2020-03" db="EMBL/GenBank/DDBJ databases">
        <title>Cyclobacterium plantarum sp. nov., a marine bacterium isolated from a coastal-marine wetland.</title>
        <authorList>
            <person name="Sanchez-Porro C."/>
            <person name="Ventosa A."/>
            <person name="Amoozegar M."/>
        </authorList>
    </citation>
    <scope>NUCLEOTIDE SEQUENCE [LARGE SCALE GENOMIC DNA]</scope>
    <source>
        <strain evidence="2 3">GBPx2</strain>
    </source>
</reference>
<evidence type="ECO:0000313" key="3">
    <source>
        <dbReference type="Proteomes" id="UP000649799"/>
    </source>
</evidence>
<accession>A0ABX0H8W9</accession>
<dbReference type="Pfam" id="PF20365">
    <property type="entry name" value="DUF6660"/>
    <property type="match status" value="1"/>
</dbReference>